<feature type="domain" description="Kinetochore protein Sos7 coiled-coil" evidence="2">
    <location>
        <begin position="59"/>
        <end position="129"/>
    </location>
</feature>
<dbReference type="InterPro" id="IPR037475">
    <property type="entry name" value="Sos7"/>
</dbReference>
<organism evidence="3 4">
    <name type="scientific">Cerrena zonata</name>
    <dbReference type="NCBI Taxonomy" id="2478898"/>
    <lineage>
        <taxon>Eukaryota</taxon>
        <taxon>Fungi</taxon>
        <taxon>Dikarya</taxon>
        <taxon>Basidiomycota</taxon>
        <taxon>Agaricomycotina</taxon>
        <taxon>Agaricomycetes</taxon>
        <taxon>Polyporales</taxon>
        <taxon>Cerrenaceae</taxon>
        <taxon>Cerrena</taxon>
    </lineage>
</organism>
<reference evidence="3 4" key="1">
    <citation type="submission" date="2022-09" db="EMBL/GenBank/DDBJ databases">
        <authorList>
            <person name="Palmer J.M."/>
        </authorList>
    </citation>
    <scope>NUCLEOTIDE SEQUENCE [LARGE SCALE GENOMIC DNA]</scope>
    <source>
        <strain evidence="3 4">DSM 7382</strain>
    </source>
</reference>
<dbReference type="GO" id="GO:0000776">
    <property type="term" value="C:kinetochore"/>
    <property type="evidence" value="ECO:0007669"/>
    <property type="project" value="InterPro"/>
</dbReference>
<accession>A0AAW0FIE4</accession>
<proteinExistence type="predicted"/>
<evidence type="ECO:0000313" key="3">
    <source>
        <dbReference type="EMBL" id="KAK7680501.1"/>
    </source>
</evidence>
<dbReference type="AlphaFoldDB" id="A0AAW0FIE4"/>
<feature type="coiled-coil region" evidence="1">
    <location>
        <begin position="195"/>
        <end position="246"/>
    </location>
</feature>
<dbReference type="GO" id="GO:0034501">
    <property type="term" value="P:protein localization to kinetochore"/>
    <property type="evidence" value="ECO:0007669"/>
    <property type="project" value="InterPro"/>
</dbReference>
<dbReference type="PANTHER" id="PTHR37329">
    <property type="entry name" value="KINETOCHORE PROTEIN SOS7"/>
    <property type="match status" value="1"/>
</dbReference>
<dbReference type="Pfam" id="PF20882">
    <property type="entry name" value="Sos7"/>
    <property type="match status" value="1"/>
</dbReference>
<name>A0AAW0FIE4_9APHY</name>
<protein>
    <recommendedName>
        <fullName evidence="2">Kinetochore protein Sos7 coiled-coil domain-containing protein</fullName>
    </recommendedName>
</protein>
<dbReference type="GO" id="GO:0051315">
    <property type="term" value="P:attachment of mitotic spindle microtubules to kinetochore"/>
    <property type="evidence" value="ECO:0007669"/>
    <property type="project" value="TreeGrafter"/>
</dbReference>
<sequence>MAYQSKLEELNNDLLILLARSVFESSPVATLDVSADKSGRVSSTNPKNIDEETRYYKQYLNKLKFIYLEQETRDKFLRQLLLDENDFTNPIDQTKNLIEQNESSKAQLKSLKNNVYTDVDKLYALSLEVVDINSQYQTRLDEVNNFIKETESMNEQVDNLVKEIESNEDHAVLLNVPKAIDFQITDMNEIIDLGREQLSETVKNWEVLQNELQQKFSLHQEKLESIQSLQRSLVNLEHKKTDQSQNGTNPADETNELQLNGQFIKQLNHLLRFFIDQGDQIDIIKAGDNYQMTLASSNKVVVSPDLSVVKVMNASDSSLQLVKEVNLAENDSLRLVDTNYSAPGIDTVDYKALSIGCCWVGVS</sequence>
<keyword evidence="4" id="KW-1185">Reference proteome</keyword>
<evidence type="ECO:0000256" key="1">
    <source>
        <dbReference type="SAM" id="Coils"/>
    </source>
</evidence>
<dbReference type="PANTHER" id="PTHR37329:SF1">
    <property type="entry name" value="KINETOCHORE PROTEIN SOS7"/>
    <property type="match status" value="1"/>
</dbReference>
<dbReference type="Proteomes" id="UP001385951">
    <property type="component" value="Unassembled WGS sequence"/>
</dbReference>
<dbReference type="EMBL" id="JASBNA010000049">
    <property type="protein sequence ID" value="KAK7680501.1"/>
    <property type="molecule type" value="Genomic_DNA"/>
</dbReference>
<gene>
    <name evidence="3" type="ORF">QCA50_016500</name>
</gene>
<evidence type="ECO:0000259" key="2">
    <source>
        <dbReference type="Pfam" id="PF20882"/>
    </source>
</evidence>
<dbReference type="InterPro" id="IPR048781">
    <property type="entry name" value="Sos7_CC"/>
</dbReference>
<evidence type="ECO:0000313" key="4">
    <source>
        <dbReference type="Proteomes" id="UP001385951"/>
    </source>
</evidence>
<keyword evidence="1" id="KW-0175">Coiled coil</keyword>
<comment type="caution">
    <text evidence="3">The sequence shown here is derived from an EMBL/GenBank/DDBJ whole genome shotgun (WGS) entry which is preliminary data.</text>
</comment>